<sequence length="52" mass="5642">MHSSMGKRERERIIVLVPGCRSSGHLVRGRSCGKGPGEGVFECISAGKRESR</sequence>
<comment type="caution">
    <text evidence="1">The sequence shown here is derived from an EMBL/GenBank/DDBJ whole genome shotgun (WGS) entry which is preliminary data.</text>
</comment>
<evidence type="ECO:0000313" key="1">
    <source>
        <dbReference type="EMBL" id="KAF9803789.1"/>
    </source>
</evidence>
<proteinExistence type="predicted"/>
<accession>A0A8H7TYA9</accession>
<organism evidence="1 2">
    <name type="scientific">Rhodonia placenta</name>
    <dbReference type="NCBI Taxonomy" id="104341"/>
    <lineage>
        <taxon>Eukaryota</taxon>
        <taxon>Fungi</taxon>
        <taxon>Dikarya</taxon>
        <taxon>Basidiomycota</taxon>
        <taxon>Agaricomycotina</taxon>
        <taxon>Agaricomycetes</taxon>
        <taxon>Polyporales</taxon>
        <taxon>Adustoporiaceae</taxon>
        <taxon>Rhodonia</taxon>
    </lineage>
</organism>
<name>A0A8H7TYA9_9APHY</name>
<reference evidence="1" key="1">
    <citation type="submission" date="2020-11" db="EMBL/GenBank/DDBJ databases">
        <authorList>
            <person name="Koelle M."/>
            <person name="Horta M.A.C."/>
            <person name="Nowrousian M."/>
            <person name="Ohm R.A."/>
            <person name="Benz P."/>
            <person name="Pilgard A."/>
        </authorList>
    </citation>
    <scope>NUCLEOTIDE SEQUENCE</scope>
    <source>
        <strain evidence="1">FPRL280</strain>
    </source>
</reference>
<evidence type="ECO:0000313" key="2">
    <source>
        <dbReference type="Proteomes" id="UP000639403"/>
    </source>
</evidence>
<protein>
    <submittedName>
        <fullName evidence="1">Uncharacterized protein</fullName>
    </submittedName>
</protein>
<dbReference type="Proteomes" id="UP000639403">
    <property type="component" value="Unassembled WGS sequence"/>
</dbReference>
<reference evidence="1" key="2">
    <citation type="journal article" name="Front. Microbiol.">
        <title>Degradative Capacity of Two Strains of Rhodonia placenta: From Phenotype to Genotype.</title>
        <authorList>
            <person name="Kolle M."/>
            <person name="Horta M.A.C."/>
            <person name="Nowrousian M."/>
            <person name="Ohm R.A."/>
            <person name="Benz J.P."/>
            <person name="Pilgard A."/>
        </authorList>
    </citation>
    <scope>NUCLEOTIDE SEQUENCE</scope>
    <source>
        <strain evidence="1">FPRL280</strain>
    </source>
</reference>
<dbReference type="EMBL" id="JADOXO010000478">
    <property type="protein sequence ID" value="KAF9803789.1"/>
    <property type="molecule type" value="Genomic_DNA"/>
</dbReference>
<dbReference type="AlphaFoldDB" id="A0A8H7TYA9"/>
<gene>
    <name evidence="1" type="ORF">IEO21_09565</name>
</gene>